<accession>A0A544YMG1</accession>
<dbReference type="InterPro" id="IPR036388">
    <property type="entry name" value="WH-like_DNA-bd_sf"/>
</dbReference>
<dbReference type="GO" id="GO:0005829">
    <property type="term" value="C:cytosol"/>
    <property type="evidence" value="ECO:0007669"/>
    <property type="project" value="TreeGrafter"/>
</dbReference>
<dbReference type="Gene3D" id="1.10.10.10">
    <property type="entry name" value="Winged helix-like DNA-binding domain superfamily/Winged helix DNA-binding domain"/>
    <property type="match status" value="1"/>
</dbReference>
<keyword evidence="1 6" id="KW-0597">Phosphoprotein</keyword>
<dbReference type="GO" id="GO:0006355">
    <property type="term" value="P:regulation of DNA-templated transcription"/>
    <property type="evidence" value="ECO:0007669"/>
    <property type="project" value="InterPro"/>
</dbReference>
<keyword evidence="3" id="KW-0805">Transcription regulation</keyword>
<feature type="modified residue" description="4-aspartylphosphate" evidence="6">
    <location>
        <position position="59"/>
    </location>
</feature>
<evidence type="ECO:0000256" key="1">
    <source>
        <dbReference type="ARBA" id="ARBA00022553"/>
    </source>
</evidence>
<dbReference type="SMART" id="SM00862">
    <property type="entry name" value="Trans_reg_C"/>
    <property type="match status" value="1"/>
</dbReference>
<dbReference type="SUPFAM" id="SSF46894">
    <property type="entry name" value="C-terminal effector domain of the bipartite response regulators"/>
    <property type="match status" value="1"/>
</dbReference>
<evidence type="ECO:0000256" key="4">
    <source>
        <dbReference type="ARBA" id="ARBA00023125"/>
    </source>
</evidence>
<feature type="region of interest" description="Disordered" evidence="8">
    <location>
        <begin position="132"/>
        <end position="201"/>
    </location>
</feature>
<dbReference type="EMBL" id="VIRM01000039">
    <property type="protein sequence ID" value="TQS17934.1"/>
    <property type="molecule type" value="Genomic_DNA"/>
</dbReference>
<dbReference type="GO" id="GO:0000976">
    <property type="term" value="F:transcription cis-regulatory region binding"/>
    <property type="evidence" value="ECO:0007669"/>
    <property type="project" value="TreeGrafter"/>
</dbReference>
<evidence type="ECO:0000256" key="2">
    <source>
        <dbReference type="ARBA" id="ARBA00023012"/>
    </source>
</evidence>
<organism evidence="11 12">
    <name type="scientific">Microbispora hainanensis</name>
    <dbReference type="NCBI Taxonomy" id="568844"/>
    <lineage>
        <taxon>Bacteria</taxon>
        <taxon>Bacillati</taxon>
        <taxon>Actinomycetota</taxon>
        <taxon>Actinomycetes</taxon>
        <taxon>Streptosporangiales</taxon>
        <taxon>Streptosporangiaceae</taxon>
        <taxon>Microbispora</taxon>
    </lineage>
</organism>
<keyword evidence="5" id="KW-0804">Transcription</keyword>
<dbReference type="Pfam" id="PF00072">
    <property type="entry name" value="Response_reg"/>
    <property type="match status" value="1"/>
</dbReference>
<evidence type="ECO:0000313" key="12">
    <source>
        <dbReference type="Proteomes" id="UP000316541"/>
    </source>
</evidence>
<dbReference type="InterPro" id="IPR039420">
    <property type="entry name" value="WalR-like"/>
</dbReference>
<reference evidence="11 12" key="1">
    <citation type="submission" date="2019-07" db="EMBL/GenBank/DDBJ databases">
        <title>Microbispora hainanensis DSM 45428.</title>
        <authorList>
            <person name="Thawai C."/>
        </authorList>
    </citation>
    <scope>NUCLEOTIDE SEQUENCE [LARGE SCALE GENOMIC DNA]</scope>
    <source>
        <strain evidence="11 12">DSM 45428</strain>
    </source>
</reference>
<dbReference type="GO" id="GO:0000156">
    <property type="term" value="F:phosphorelay response regulator activity"/>
    <property type="evidence" value="ECO:0007669"/>
    <property type="project" value="TreeGrafter"/>
</dbReference>
<evidence type="ECO:0000256" key="3">
    <source>
        <dbReference type="ARBA" id="ARBA00023015"/>
    </source>
</evidence>
<dbReference type="CDD" id="cd00383">
    <property type="entry name" value="trans_reg_C"/>
    <property type="match status" value="1"/>
</dbReference>
<feature type="DNA-binding region" description="OmpR/PhoB-type" evidence="7">
    <location>
        <begin position="201"/>
        <end position="295"/>
    </location>
</feature>
<sequence>MKGGPQAPVTVLLVEDDEVIRKTVGMALERYGYAVSTAGDGLTGLELAREGRHDLLLLDVMLPGLDGIGLCRAVRETSLIPILMMSARGDSLDVVSGLEAGADDYVVKPVDTGVLVARIRSLLRRATFTPDRALDYGPGRAPDHVFDRGPGPGRGPGSEPERWPTPGSSAEPPAELPVGPSAGPSAGYRPDDPPRSASGGAGDLVFGDLTIDTDGLEVRLAGEPVALAPTELRLLLEFAAHPGIVLDRQTLLRNVWDYGWDGDSRVVDLCVQRLRKKIGADRIETVRGFGYKLRR</sequence>
<feature type="domain" description="OmpR/PhoB-type" evidence="10">
    <location>
        <begin position="201"/>
        <end position="295"/>
    </location>
</feature>
<dbReference type="FunFam" id="3.40.50.2300:FF:000001">
    <property type="entry name" value="DNA-binding response regulator PhoB"/>
    <property type="match status" value="1"/>
</dbReference>
<dbReference type="InterPro" id="IPR016032">
    <property type="entry name" value="Sig_transdc_resp-reg_C-effctor"/>
</dbReference>
<evidence type="ECO:0000313" key="11">
    <source>
        <dbReference type="EMBL" id="TQS17934.1"/>
    </source>
</evidence>
<dbReference type="Proteomes" id="UP000316541">
    <property type="component" value="Unassembled WGS sequence"/>
</dbReference>
<dbReference type="Pfam" id="PF00486">
    <property type="entry name" value="Trans_reg_C"/>
    <property type="match status" value="1"/>
</dbReference>
<protein>
    <submittedName>
        <fullName evidence="11">Response regulator transcription factor</fullName>
    </submittedName>
</protein>
<dbReference type="PANTHER" id="PTHR48111:SF21">
    <property type="entry name" value="DNA-BINDING DUAL MASTER TRANSCRIPTIONAL REGULATOR RPAA"/>
    <property type="match status" value="1"/>
</dbReference>
<dbReference type="SUPFAM" id="SSF52172">
    <property type="entry name" value="CheY-like"/>
    <property type="match status" value="1"/>
</dbReference>
<dbReference type="PROSITE" id="PS51755">
    <property type="entry name" value="OMPR_PHOB"/>
    <property type="match status" value="1"/>
</dbReference>
<evidence type="ECO:0000256" key="6">
    <source>
        <dbReference type="PROSITE-ProRule" id="PRU00169"/>
    </source>
</evidence>
<evidence type="ECO:0000256" key="8">
    <source>
        <dbReference type="SAM" id="MobiDB-lite"/>
    </source>
</evidence>
<comment type="caution">
    <text evidence="11">The sequence shown here is derived from an EMBL/GenBank/DDBJ whole genome shotgun (WGS) entry which is preliminary data.</text>
</comment>
<dbReference type="AlphaFoldDB" id="A0A544YMG1"/>
<keyword evidence="2" id="KW-0902">Two-component regulatory system</keyword>
<keyword evidence="4 7" id="KW-0238">DNA-binding</keyword>
<dbReference type="Gene3D" id="3.40.50.2300">
    <property type="match status" value="1"/>
</dbReference>
<evidence type="ECO:0000256" key="7">
    <source>
        <dbReference type="PROSITE-ProRule" id="PRU01091"/>
    </source>
</evidence>
<evidence type="ECO:0000259" key="9">
    <source>
        <dbReference type="PROSITE" id="PS50110"/>
    </source>
</evidence>
<dbReference type="InterPro" id="IPR001789">
    <property type="entry name" value="Sig_transdc_resp-reg_receiver"/>
</dbReference>
<evidence type="ECO:0000256" key="5">
    <source>
        <dbReference type="ARBA" id="ARBA00023163"/>
    </source>
</evidence>
<proteinExistence type="predicted"/>
<dbReference type="GO" id="GO:0032993">
    <property type="term" value="C:protein-DNA complex"/>
    <property type="evidence" value="ECO:0007669"/>
    <property type="project" value="TreeGrafter"/>
</dbReference>
<gene>
    <name evidence="11" type="ORF">FLX08_27075</name>
</gene>
<dbReference type="InterPro" id="IPR001867">
    <property type="entry name" value="OmpR/PhoB-type_DNA-bd"/>
</dbReference>
<feature type="domain" description="Response regulatory" evidence="9">
    <location>
        <begin position="10"/>
        <end position="123"/>
    </location>
</feature>
<dbReference type="PANTHER" id="PTHR48111">
    <property type="entry name" value="REGULATOR OF RPOS"/>
    <property type="match status" value="1"/>
</dbReference>
<name>A0A544YMG1_9ACTN</name>
<dbReference type="SMART" id="SM00448">
    <property type="entry name" value="REC"/>
    <property type="match status" value="1"/>
</dbReference>
<dbReference type="InterPro" id="IPR011006">
    <property type="entry name" value="CheY-like_superfamily"/>
</dbReference>
<dbReference type="PROSITE" id="PS50110">
    <property type="entry name" value="RESPONSE_REGULATORY"/>
    <property type="match status" value="1"/>
</dbReference>
<dbReference type="CDD" id="cd17574">
    <property type="entry name" value="REC_OmpR"/>
    <property type="match status" value="1"/>
</dbReference>
<evidence type="ECO:0000259" key="10">
    <source>
        <dbReference type="PROSITE" id="PS51755"/>
    </source>
</evidence>